<evidence type="ECO:0000256" key="1">
    <source>
        <dbReference type="SAM" id="MobiDB-lite"/>
    </source>
</evidence>
<gene>
    <name evidence="2" type="ORF">KIY12_01980</name>
</gene>
<feature type="compositionally biased region" description="Basic and acidic residues" evidence="1">
    <location>
        <begin position="155"/>
        <end position="184"/>
    </location>
</feature>
<dbReference type="Proteomes" id="UP000750197">
    <property type="component" value="Unassembled WGS sequence"/>
</dbReference>
<reference evidence="2" key="1">
    <citation type="submission" date="2021-05" db="EMBL/GenBank/DDBJ databases">
        <title>Genomic insights into ecological role and evolution of a novel Thermoplasmata order Candidatus Sysuiplasmatales.</title>
        <authorList>
            <person name="Yuan Y."/>
        </authorList>
    </citation>
    <scope>NUCLEOTIDE SEQUENCE</scope>
    <source>
        <strain evidence="2">TUT19-bin139</strain>
    </source>
</reference>
<accession>A0A8J7YQT4</accession>
<sequence length="329" mass="38355">MGRPKSLENLSKSPVATRITDPFRLRLKELTNRHTDNQTLNALLAEILFYFLKEKPYEKGLKFQIPGSLIEQKERQPVRTNWNNFNVFLPHGLKEELKEEIKRIHSAGDLSVSSARFVYTAIFWWLNAVEPENNQTQKTNIYNDLKKIHGAFGEASKKQNSTEEESHPPGEEKGGKTGRRKSFEDLSKTPVVTRVLDSDRRRLKELADQPDRKTLNALMTEIMTYFLLEKPYQKGLRFRIPRFTIVIENGQPIQTGWKKLNVYLPSPLKDKMIAETERIRTEERIHITPAHFTFSAIFWWLATVEPEGEESRAYYESLKKIHGEWKRGG</sequence>
<organism evidence="2 3">
    <name type="scientific">Candidatus Sysuiplasma superficiale</name>
    <dbReference type="NCBI Taxonomy" id="2823368"/>
    <lineage>
        <taxon>Archaea</taxon>
        <taxon>Methanobacteriati</taxon>
        <taxon>Thermoplasmatota</taxon>
        <taxon>Thermoplasmata</taxon>
        <taxon>Candidatus Sysuiplasmatales</taxon>
        <taxon>Candidatus Sysuiplasmataceae</taxon>
        <taxon>Candidatus Sysuiplasma</taxon>
    </lineage>
</organism>
<name>A0A8J7YQT4_9ARCH</name>
<evidence type="ECO:0000313" key="3">
    <source>
        <dbReference type="Proteomes" id="UP000750197"/>
    </source>
</evidence>
<dbReference type="EMBL" id="JAHEAC010000009">
    <property type="protein sequence ID" value="MBX8643486.1"/>
    <property type="molecule type" value="Genomic_DNA"/>
</dbReference>
<evidence type="ECO:0000313" key="2">
    <source>
        <dbReference type="EMBL" id="MBX8643486.1"/>
    </source>
</evidence>
<comment type="caution">
    <text evidence="2">The sequence shown here is derived from an EMBL/GenBank/DDBJ whole genome shotgun (WGS) entry which is preliminary data.</text>
</comment>
<protein>
    <submittedName>
        <fullName evidence="2">Uncharacterized protein</fullName>
    </submittedName>
</protein>
<dbReference type="AlphaFoldDB" id="A0A8J7YQT4"/>
<feature type="region of interest" description="Disordered" evidence="1">
    <location>
        <begin position="154"/>
        <end position="184"/>
    </location>
</feature>
<proteinExistence type="predicted"/>